<dbReference type="GO" id="GO:0007165">
    <property type="term" value="P:signal transduction"/>
    <property type="evidence" value="ECO:0007669"/>
    <property type="project" value="TreeGrafter"/>
</dbReference>
<dbReference type="PANTHER" id="PTHR20854">
    <property type="entry name" value="INOSITOL MONOPHOSPHATASE"/>
    <property type="match status" value="1"/>
</dbReference>
<dbReference type="GO" id="GO:0008934">
    <property type="term" value="F:inositol monophosphate 1-phosphatase activity"/>
    <property type="evidence" value="ECO:0007669"/>
    <property type="project" value="TreeGrafter"/>
</dbReference>
<keyword evidence="1" id="KW-0479">Metal-binding</keyword>
<organism evidence="2 3">
    <name type="scientific">Bifidobacterium choloepi</name>
    <dbReference type="NCBI Taxonomy" id="2614131"/>
    <lineage>
        <taxon>Bacteria</taxon>
        <taxon>Bacillati</taxon>
        <taxon>Actinomycetota</taxon>
        <taxon>Actinomycetes</taxon>
        <taxon>Bifidobacteriales</taxon>
        <taxon>Bifidobacteriaceae</taxon>
        <taxon>Bifidobacterium</taxon>
    </lineage>
</organism>
<dbReference type="GO" id="GO:0006020">
    <property type="term" value="P:inositol metabolic process"/>
    <property type="evidence" value="ECO:0007669"/>
    <property type="project" value="TreeGrafter"/>
</dbReference>
<dbReference type="Pfam" id="PF00459">
    <property type="entry name" value="Inositol_P"/>
    <property type="match status" value="1"/>
</dbReference>
<keyword evidence="1" id="KW-0460">Magnesium</keyword>
<dbReference type="PANTHER" id="PTHR20854:SF4">
    <property type="entry name" value="INOSITOL-1-MONOPHOSPHATASE-RELATED"/>
    <property type="match status" value="1"/>
</dbReference>
<dbReference type="GO" id="GO:0046872">
    <property type="term" value="F:metal ion binding"/>
    <property type="evidence" value="ECO:0007669"/>
    <property type="project" value="UniProtKB-KW"/>
</dbReference>
<dbReference type="Gene3D" id="3.30.540.10">
    <property type="entry name" value="Fructose-1,6-Bisphosphatase, subunit A, domain 1"/>
    <property type="match status" value="1"/>
</dbReference>
<dbReference type="Gene3D" id="3.40.190.80">
    <property type="match status" value="1"/>
</dbReference>
<dbReference type="InterPro" id="IPR000760">
    <property type="entry name" value="Inositol_monophosphatase-like"/>
</dbReference>
<proteinExistence type="predicted"/>
<dbReference type="AlphaFoldDB" id="A0A6I5MXR8"/>
<reference evidence="2 3" key="1">
    <citation type="submission" date="2019-09" db="EMBL/GenBank/DDBJ databases">
        <title>Phylogenetic characterization of a novel taxon of the genus Bifidobacterium: Bifidobacterium choloepi sp. nov.</title>
        <authorList>
            <person name="Modesto M."/>
            <person name="Satti M."/>
        </authorList>
    </citation>
    <scope>NUCLEOTIDE SEQUENCE [LARGE SCALE GENOMIC DNA]</scope>
    <source>
        <strain evidence="2 3">BRDM6</strain>
    </source>
</reference>
<keyword evidence="3" id="KW-1185">Reference proteome</keyword>
<feature type="binding site" evidence="1">
    <location>
        <position position="89"/>
    </location>
    <ligand>
        <name>Mg(2+)</name>
        <dbReference type="ChEBI" id="CHEBI:18420"/>
        <label>1</label>
        <note>catalytic</note>
    </ligand>
</feature>
<comment type="cofactor">
    <cofactor evidence="1">
        <name>Mg(2+)</name>
        <dbReference type="ChEBI" id="CHEBI:18420"/>
    </cofactor>
</comment>
<accession>A0A6I5MXR8</accession>
<dbReference type="SUPFAM" id="SSF56655">
    <property type="entry name" value="Carbohydrate phosphatase"/>
    <property type="match status" value="1"/>
</dbReference>
<name>A0A6I5MXR8_9BIFI</name>
<dbReference type="CDD" id="cd01637">
    <property type="entry name" value="IMPase_like"/>
    <property type="match status" value="1"/>
</dbReference>
<feature type="binding site" evidence="1">
    <location>
        <position position="226"/>
    </location>
    <ligand>
        <name>Mg(2+)</name>
        <dbReference type="ChEBI" id="CHEBI:18420"/>
        <label>1</label>
        <note>catalytic</note>
    </ligand>
</feature>
<dbReference type="PRINTS" id="PR00377">
    <property type="entry name" value="IMPHPHTASES"/>
</dbReference>
<sequence>MELRELALEAARVAQDAGKHALNDQMLPRDFSPIDPAQHDYNEGLEIERRISRFILNRLGYIDAFDGDWDERPEQSQPGQRYWCVGGIDGVINYSRSMAEWAIPISLFEFNEMGHADPILGVVHAPALNLTYLAARRQGAIRIRKTPIGEKREKIIPSTNAHLDGSVVGFGMSHRPAESKRALDVVAAIAGRPADIKRIGPASLDLCKVADGTYDAYFEPHLHSWDVPAMSAGAVVIWEAEGRFRQWNGDGVHWRGENDVVASNGLIADELRPILEQHLRRSDEE</sequence>
<evidence type="ECO:0000313" key="3">
    <source>
        <dbReference type="Proteomes" id="UP000469292"/>
    </source>
</evidence>
<dbReference type="EMBL" id="VYSG01000001">
    <property type="protein sequence ID" value="NEG69388.1"/>
    <property type="molecule type" value="Genomic_DNA"/>
</dbReference>
<protein>
    <submittedName>
        <fullName evidence="2">Inositol monophosphatase family protein</fullName>
    </submittedName>
</protein>
<evidence type="ECO:0000256" key="1">
    <source>
        <dbReference type="PIRSR" id="PIRSR600760-2"/>
    </source>
</evidence>
<gene>
    <name evidence="2" type="ORF">F6S87_01850</name>
</gene>
<comment type="caution">
    <text evidence="2">The sequence shown here is derived from an EMBL/GenBank/DDBJ whole genome shotgun (WGS) entry which is preliminary data.</text>
</comment>
<dbReference type="RefSeq" id="WP_163226962.1">
    <property type="nucleotide sequence ID" value="NZ_VYSG01000001.1"/>
</dbReference>
<evidence type="ECO:0000313" key="2">
    <source>
        <dbReference type="EMBL" id="NEG69388.1"/>
    </source>
</evidence>
<dbReference type="Proteomes" id="UP000469292">
    <property type="component" value="Unassembled WGS sequence"/>
</dbReference>
<feature type="binding site" evidence="1">
    <location>
        <position position="88"/>
    </location>
    <ligand>
        <name>Mg(2+)</name>
        <dbReference type="ChEBI" id="CHEBI:18420"/>
        <label>1</label>
        <note>catalytic</note>
    </ligand>
</feature>